<comment type="caution">
    <text evidence="1">The sequence shown here is derived from an EMBL/GenBank/DDBJ whole genome shotgun (WGS) entry which is preliminary data.</text>
</comment>
<reference evidence="1" key="1">
    <citation type="submission" date="2020-10" db="EMBL/GenBank/DDBJ databases">
        <title>Taxonomic study of unclassified bacteria belonging to the class Ktedonobacteria.</title>
        <authorList>
            <person name="Yabe S."/>
            <person name="Wang C.M."/>
            <person name="Zheng Y."/>
            <person name="Sakai Y."/>
            <person name="Cavaletti L."/>
            <person name="Monciardini P."/>
            <person name="Donadio S."/>
        </authorList>
    </citation>
    <scope>NUCLEOTIDE SEQUENCE</scope>
    <source>
        <strain evidence="1">SOSP1-1</strain>
    </source>
</reference>
<dbReference type="AlphaFoldDB" id="A0A8J3MVD9"/>
<keyword evidence="2" id="KW-1185">Reference proteome</keyword>
<organism evidence="1 2">
    <name type="scientific">Ktedonospora formicarum</name>
    <dbReference type="NCBI Taxonomy" id="2778364"/>
    <lineage>
        <taxon>Bacteria</taxon>
        <taxon>Bacillati</taxon>
        <taxon>Chloroflexota</taxon>
        <taxon>Ktedonobacteria</taxon>
        <taxon>Ktedonobacterales</taxon>
        <taxon>Ktedonobacteraceae</taxon>
        <taxon>Ktedonospora</taxon>
    </lineage>
</organism>
<proteinExistence type="predicted"/>
<gene>
    <name evidence="1" type="ORF">KSX_57260</name>
</gene>
<evidence type="ECO:0000313" key="2">
    <source>
        <dbReference type="Proteomes" id="UP000612362"/>
    </source>
</evidence>
<evidence type="ECO:0000313" key="1">
    <source>
        <dbReference type="EMBL" id="GHO47563.1"/>
    </source>
</evidence>
<name>A0A8J3MVD9_9CHLR</name>
<sequence>MVEQSYHPRTNIVIVGEKQEYSMLLPLIHNDRFDVLYVASVTPEHLPWASPALACLS</sequence>
<dbReference type="EMBL" id="BNJF01000003">
    <property type="protein sequence ID" value="GHO47563.1"/>
    <property type="molecule type" value="Genomic_DNA"/>
</dbReference>
<protein>
    <submittedName>
        <fullName evidence="1">Uncharacterized protein</fullName>
    </submittedName>
</protein>
<dbReference type="RefSeq" id="WP_220196827.1">
    <property type="nucleotide sequence ID" value="NZ_BNJF01000003.1"/>
</dbReference>
<dbReference type="Proteomes" id="UP000612362">
    <property type="component" value="Unassembled WGS sequence"/>
</dbReference>
<accession>A0A8J3MVD9</accession>